<gene>
    <name evidence="1" type="ORF">K460DRAFT_41381</name>
</gene>
<name>A0A9P4GUK0_9PLEO</name>
<dbReference type="GeneID" id="63854878"/>
<sequence length="162" mass="18775">MTFRPVSTYRVANGEPVLVLVRTSLRPAVIRPPLISSHPIYNPIYLSAHLTHHDGSTPRSQNHSKLTFYNNNRSIKSNHYFFLPFIPYTLSLSSSSNHHHLLKSNIKNNLKKHCKKGREQEELEMLESTTIYIVLFFIVSSVLGHQLLRRVIRTPAQYERLD</sequence>
<comment type="caution">
    <text evidence="1">The sequence shown here is derived from an EMBL/GenBank/DDBJ whole genome shotgun (WGS) entry which is preliminary data.</text>
</comment>
<dbReference type="EMBL" id="ML976614">
    <property type="protein sequence ID" value="KAF1851789.1"/>
    <property type="molecule type" value="Genomic_DNA"/>
</dbReference>
<dbReference type="Proteomes" id="UP000800039">
    <property type="component" value="Unassembled WGS sequence"/>
</dbReference>
<dbReference type="AlphaFoldDB" id="A0A9P4GUK0"/>
<proteinExistence type="predicted"/>
<keyword evidence="2" id="KW-1185">Reference proteome</keyword>
<accession>A0A9P4GUK0</accession>
<reference evidence="1" key="1">
    <citation type="submission" date="2020-01" db="EMBL/GenBank/DDBJ databases">
        <authorList>
            <consortium name="DOE Joint Genome Institute"/>
            <person name="Haridas S."/>
            <person name="Albert R."/>
            <person name="Binder M."/>
            <person name="Bloem J."/>
            <person name="Labutti K."/>
            <person name="Salamov A."/>
            <person name="Andreopoulos B."/>
            <person name="Baker S.E."/>
            <person name="Barry K."/>
            <person name="Bills G."/>
            <person name="Bluhm B.H."/>
            <person name="Cannon C."/>
            <person name="Castanera R."/>
            <person name="Culley D.E."/>
            <person name="Daum C."/>
            <person name="Ezra D."/>
            <person name="Gonzalez J.B."/>
            <person name="Henrissat B."/>
            <person name="Kuo A."/>
            <person name="Liang C."/>
            <person name="Lipzen A."/>
            <person name="Lutzoni F."/>
            <person name="Magnuson J."/>
            <person name="Mondo S."/>
            <person name="Nolan M."/>
            <person name="Ohm R."/>
            <person name="Pangilinan J."/>
            <person name="Park H.-J."/>
            <person name="Ramirez L."/>
            <person name="Alfaro M."/>
            <person name="Sun H."/>
            <person name="Tritt A."/>
            <person name="Yoshinaga Y."/>
            <person name="Zwiers L.-H."/>
            <person name="Turgeon B.G."/>
            <person name="Goodwin S.B."/>
            <person name="Spatafora J.W."/>
            <person name="Crous P.W."/>
            <person name="Grigoriev I.V."/>
        </authorList>
    </citation>
    <scope>NUCLEOTIDE SEQUENCE</scope>
    <source>
        <strain evidence="1">CBS 394.84</strain>
    </source>
</reference>
<evidence type="ECO:0000313" key="1">
    <source>
        <dbReference type="EMBL" id="KAF1851789.1"/>
    </source>
</evidence>
<protein>
    <submittedName>
        <fullName evidence="1">Uncharacterized protein</fullName>
    </submittedName>
</protein>
<dbReference type="RefSeq" id="XP_040794352.1">
    <property type="nucleotide sequence ID" value="XM_040937628.1"/>
</dbReference>
<dbReference type="OrthoDB" id="3935445at2759"/>
<organism evidence="1 2">
    <name type="scientific">Cucurbitaria berberidis CBS 394.84</name>
    <dbReference type="NCBI Taxonomy" id="1168544"/>
    <lineage>
        <taxon>Eukaryota</taxon>
        <taxon>Fungi</taxon>
        <taxon>Dikarya</taxon>
        <taxon>Ascomycota</taxon>
        <taxon>Pezizomycotina</taxon>
        <taxon>Dothideomycetes</taxon>
        <taxon>Pleosporomycetidae</taxon>
        <taxon>Pleosporales</taxon>
        <taxon>Pleosporineae</taxon>
        <taxon>Cucurbitariaceae</taxon>
        <taxon>Cucurbitaria</taxon>
    </lineage>
</organism>
<evidence type="ECO:0000313" key="2">
    <source>
        <dbReference type="Proteomes" id="UP000800039"/>
    </source>
</evidence>